<dbReference type="EMBL" id="BONW01000016">
    <property type="protein sequence ID" value="GIG88720.1"/>
    <property type="molecule type" value="Genomic_DNA"/>
</dbReference>
<proteinExistence type="inferred from homology"/>
<feature type="DNA-binding region" description="OmpR/PhoB-type" evidence="5">
    <location>
        <begin position="3"/>
        <end position="106"/>
    </location>
</feature>
<dbReference type="InterPro" id="IPR036388">
    <property type="entry name" value="WH-like_DNA-bd_sf"/>
</dbReference>
<evidence type="ECO:0000256" key="2">
    <source>
        <dbReference type="ARBA" id="ARBA00023015"/>
    </source>
</evidence>
<dbReference type="InterPro" id="IPR016032">
    <property type="entry name" value="Sig_transdc_resp-reg_C-effctor"/>
</dbReference>
<dbReference type="PANTHER" id="PTHR35807">
    <property type="entry name" value="TRANSCRIPTIONAL REGULATOR REDD-RELATED"/>
    <property type="match status" value="1"/>
</dbReference>
<comment type="caution">
    <text evidence="7">The sequence shown here is derived from an EMBL/GenBank/DDBJ whole genome shotgun (WGS) entry which is preliminary data.</text>
</comment>
<evidence type="ECO:0000259" key="6">
    <source>
        <dbReference type="PROSITE" id="PS51755"/>
    </source>
</evidence>
<evidence type="ECO:0000256" key="5">
    <source>
        <dbReference type="PROSITE-ProRule" id="PRU01091"/>
    </source>
</evidence>
<feature type="domain" description="OmpR/PhoB-type" evidence="6">
    <location>
        <begin position="3"/>
        <end position="106"/>
    </location>
</feature>
<dbReference type="InterPro" id="IPR011990">
    <property type="entry name" value="TPR-like_helical_dom_sf"/>
</dbReference>
<dbReference type="Gene3D" id="1.25.40.10">
    <property type="entry name" value="Tetratricopeptide repeat domain"/>
    <property type="match status" value="1"/>
</dbReference>
<dbReference type="PANTHER" id="PTHR35807:SF1">
    <property type="entry name" value="TRANSCRIPTIONAL REGULATOR REDD"/>
    <property type="match status" value="1"/>
</dbReference>
<gene>
    <name evidence="7" type="ORF">Pen02_36560</name>
</gene>
<dbReference type="SUPFAM" id="SSF46894">
    <property type="entry name" value="C-terminal effector domain of the bipartite response regulators"/>
    <property type="match status" value="1"/>
</dbReference>
<dbReference type="InterPro" id="IPR005158">
    <property type="entry name" value="BTAD"/>
</dbReference>
<evidence type="ECO:0000256" key="4">
    <source>
        <dbReference type="ARBA" id="ARBA00023163"/>
    </source>
</evidence>
<dbReference type="SMART" id="SM00862">
    <property type="entry name" value="Trans_reg_C"/>
    <property type="match status" value="1"/>
</dbReference>
<dbReference type="SMART" id="SM01043">
    <property type="entry name" value="BTAD"/>
    <property type="match status" value="1"/>
</dbReference>
<dbReference type="InterPro" id="IPR001867">
    <property type="entry name" value="OmpR/PhoB-type_DNA-bd"/>
</dbReference>
<dbReference type="CDD" id="cd15831">
    <property type="entry name" value="BTAD"/>
    <property type="match status" value="1"/>
</dbReference>
<keyword evidence="3 5" id="KW-0238">DNA-binding</keyword>
<dbReference type="InterPro" id="IPR051677">
    <property type="entry name" value="AfsR-DnrI-RedD_regulator"/>
</dbReference>
<keyword evidence="2" id="KW-0805">Transcription regulation</keyword>
<evidence type="ECO:0000313" key="8">
    <source>
        <dbReference type="Proteomes" id="UP000646749"/>
    </source>
</evidence>
<dbReference type="Gene3D" id="1.10.10.10">
    <property type="entry name" value="Winged helix-like DNA-binding domain superfamily/Winged helix DNA-binding domain"/>
    <property type="match status" value="1"/>
</dbReference>
<dbReference type="Proteomes" id="UP000646749">
    <property type="component" value="Unassembled WGS sequence"/>
</dbReference>
<evidence type="ECO:0000256" key="1">
    <source>
        <dbReference type="ARBA" id="ARBA00005820"/>
    </source>
</evidence>
<organism evidence="7 8">
    <name type="scientific">Plantactinospora endophytica</name>
    <dbReference type="NCBI Taxonomy" id="673535"/>
    <lineage>
        <taxon>Bacteria</taxon>
        <taxon>Bacillati</taxon>
        <taxon>Actinomycetota</taxon>
        <taxon>Actinomycetes</taxon>
        <taxon>Micromonosporales</taxon>
        <taxon>Micromonosporaceae</taxon>
        <taxon>Plantactinospora</taxon>
    </lineage>
</organism>
<evidence type="ECO:0000313" key="7">
    <source>
        <dbReference type="EMBL" id="GIG88720.1"/>
    </source>
</evidence>
<dbReference type="PROSITE" id="PS51755">
    <property type="entry name" value="OMPR_PHOB"/>
    <property type="match status" value="1"/>
</dbReference>
<keyword evidence="4" id="KW-0804">Transcription</keyword>
<dbReference type="Pfam" id="PF03704">
    <property type="entry name" value="BTAD"/>
    <property type="match status" value="1"/>
</dbReference>
<comment type="similarity">
    <text evidence="1">Belongs to the AfsR/DnrI/RedD regulatory family.</text>
</comment>
<dbReference type="SUPFAM" id="SSF48452">
    <property type="entry name" value="TPR-like"/>
    <property type="match status" value="1"/>
</dbReference>
<dbReference type="RefSeq" id="WP_203867211.1">
    <property type="nucleotide sequence ID" value="NZ_BONW01000016.1"/>
</dbReference>
<keyword evidence="8" id="KW-1185">Reference proteome</keyword>
<name>A0ABQ4E1X6_9ACTN</name>
<protein>
    <recommendedName>
        <fullName evidence="6">OmpR/PhoB-type domain-containing protein</fullName>
    </recommendedName>
</protein>
<sequence>MSLPVSRTGLRLRFALLGPVRVWRDGRPVRVHGARPRTLLTALLLEPNRSVSLDHLTELMWDGTPPASAIANLRTYATRLRTSLGGSPEAGRSRLTTTSGGYLLRVGPDELDLQVFTERLRLGRAALAGGDPAQAVTQLSAALSLWRGDAASDVPRSPVLAARLGAVEEARQLAIEWHLRARLGIGSSEELVGDLRRLTLVYPTRETLWAQLMLALYRRGDVAPALAAYGRARAALRDQLGVEPGPELTALHRAILNRDPRLGSSPHWLPWTTSDGPHCAHCHRPVEPARPT</sequence>
<accession>A0ABQ4E1X6</accession>
<reference evidence="7 8" key="1">
    <citation type="submission" date="2021-01" db="EMBL/GenBank/DDBJ databases">
        <title>Whole genome shotgun sequence of Plantactinospora endophytica NBRC 110450.</title>
        <authorList>
            <person name="Komaki H."/>
            <person name="Tamura T."/>
        </authorList>
    </citation>
    <scope>NUCLEOTIDE SEQUENCE [LARGE SCALE GENOMIC DNA]</scope>
    <source>
        <strain evidence="7 8">NBRC 110450</strain>
    </source>
</reference>
<evidence type="ECO:0000256" key="3">
    <source>
        <dbReference type="ARBA" id="ARBA00023125"/>
    </source>
</evidence>